<dbReference type="InterPro" id="IPR021109">
    <property type="entry name" value="Peptidase_aspartic_dom_sf"/>
</dbReference>
<keyword evidence="3 9" id="KW-0064">Aspartyl protease</keyword>
<comment type="similarity">
    <text evidence="1 9">Belongs to the peptidase A1 family.</text>
</comment>
<dbReference type="PANTHER" id="PTHR47966:SF2">
    <property type="entry name" value="ASPERGILLOPEPSIN-1-RELATED"/>
    <property type="match status" value="1"/>
</dbReference>
<dbReference type="FunFam" id="2.40.70.10:FF:000026">
    <property type="entry name" value="Endothiapepsin"/>
    <property type="match status" value="1"/>
</dbReference>
<evidence type="ECO:0000313" key="11">
    <source>
        <dbReference type="EMBL" id="KAF2864307.1"/>
    </source>
</evidence>
<dbReference type="PANTHER" id="PTHR47966">
    <property type="entry name" value="BETA-SITE APP-CLEAVING ENZYME, ISOFORM A-RELATED"/>
    <property type="match status" value="1"/>
</dbReference>
<evidence type="ECO:0000256" key="6">
    <source>
        <dbReference type="ARBA" id="ARBA00055396"/>
    </source>
</evidence>
<dbReference type="EMBL" id="MU005957">
    <property type="protein sequence ID" value="KAF2864307.1"/>
    <property type="molecule type" value="Genomic_DNA"/>
</dbReference>
<dbReference type="PRINTS" id="PR00792">
    <property type="entry name" value="PEPSIN"/>
</dbReference>
<dbReference type="InterPro" id="IPR033121">
    <property type="entry name" value="PEPTIDASE_A1"/>
</dbReference>
<keyword evidence="2 9" id="KW-0645">Protease</keyword>
<evidence type="ECO:0000256" key="3">
    <source>
        <dbReference type="ARBA" id="ARBA00022750"/>
    </source>
</evidence>
<dbReference type="InterPro" id="IPR001461">
    <property type="entry name" value="Aspartic_peptidase_A1"/>
</dbReference>
<evidence type="ECO:0000256" key="8">
    <source>
        <dbReference type="PIRSR" id="PIRSR601461-2"/>
    </source>
</evidence>
<evidence type="ECO:0000256" key="7">
    <source>
        <dbReference type="PIRSR" id="PIRSR601461-1"/>
    </source>
</evidence>
<dbReference type="InterPro" id="IPR001969">
    <property type="entry name" value="Aspartic_peptidase_AS"/>
</dbReference>
<dbReference type="PROSITE" id="PS00141">
    <property type="entry name" value="ASP_PROTEASE"/>
    <property type="match status" value="1"/>
</dbReference>
<dbReference type="GO" id="GO:0006508">
    <property type="term" value="P:proteolysis"/>
    <property type="evidence" value="ECO:0007669"/>
    <property type="project" value="UniProtKB-KW"/>
</dbReference>
<accession>A0A6A7CAL5</accession>
<evidence type="ECO:0000256" key="1">
    <source>
        <dbReference type="ARBA" id="ARBA00007447"/>
    </source>
</evidence>
<dbReference type="GO" id="GO:0004190">
    <property type="term" value="F:aspartic-type endopeptidase activity"/>
    <property type="evidence" value="ECO:0007669"/>
    <property type="project" value="UniProtKB-KW"/>
</dbReference>
<evidence type="ECO:0000256" key="4">
    <source>
        <dbReference type="ARBA" id="ARBA00022801"/>
    </source>
</evidence>
<evidence type="ECO:0000256" key="9">
    <source>
        <dbReference type="RuleBase" id="RU000454"/>
    </source>
</evidence>
<dbReference type="Proteomes" id="UP000799421">
    <property type="component" value="Unassembled WGS sequence"/>
</dbReference>
<gene>
    <name evidence="11" type="ORF">K470DRAFT_267175</name>
</gene>
<evidence type="ECO:0000259" key="10">
    <source>
        <dbReference type="PROSITE" id="PS51767"/>
    </source>
</evidence>
<dbReference type="InterPro" id="IPR034163">
    <property type="entry name" value="Aspergillopepsin-like_cat_dom"/>
</dbReference>
<feature type="active site" evidence="7">
    <location>
        <position position="101"/>
    </location>
</feature>
<feature type="disulfide bond" evidence="8">
    <location>
        <begin position="319"/>
        <end position="352"/>
    </location>
</feature>
<dbReference type="Gene3D" id="2.40.70.10">
    <property type="entry name" value="Acid Proteases"/>
    <property type="match status" value="2"/>
</dbReference>
<dbReference type="SUPFAM" id="SSF50630">
    <property type="entry name" value="Acid proteases"/>
    <property type="match status" value="1"/>
</dbReference>
<keyword evidence="8" id="KW-1015">Disulfide bond</keyword>
<dbReference type="Pfam" id="PF00026">
    <property type="entry name" value="Asp"/>
    <property type="match status" value="1"/>
</dbReference>
<dbReference type="AlphaFoldDB" id="A0A6A7CAL5"/>
<evidence type="ECO:0000313" key="12">
    <source>
        <dbReference type="Proteomes" id="UP000799421"/>
    </source>
</evidence>
<feature type="active site" evidence="7">
    <location>
        <position position="283"/>
    </location>
</feature>
<reference evidence="11" key="1">
    <citation type="journal article" date="2020" name="Stud. Mycol.">
        <title>101 Dothideomycetes genomes: a test case for predicting lifestyles and emergence of pathogens.</title>
        <authorList>
            <person name="Haridas S."/>
            <person name="Albert R."/>
            <person name="Binder M."/>
            <person name="Bloem J."/>
            <person name="Labutti K."/>
            <person name="Salamov A."/>
            <person name="Andreopoulos B."/>
            <person name="Baker S."/>
            <person name="Barry K."/>
            <person name="Bills G."/>
            <person name="Bluhm B."/>
            <person name="Cannon C."/>
            <person name="Castanera R."/>
            <person name="Culley D."/>
            <person name="Daum C."/>
            <person name="Ezra D."/>
            <person name="Gonzalez J."/>
            <person name="Henrissat B."/>
            <person name="Kuo A."/>
            <person name="Liang C."/>
            <person name="Lipzen A."/>
            <person name="Lutzoni F."/>
            <person name="Magnuson J."/>
            <person name="Mondo S."/>
            <person name="Nolan M."/>
            <person name="Ohm R."/>
            <person name="Pangilinan J."/>
            <person name="Park H.-J."/>
            <person name="Ramirez L."/>
            <person name="Alfaro M."/>
            <person name="Sun H."/>
            <person name="Tritt A."/>
            <person name="Yoshinaga Y."/>
            <person name="Zwiers L.-H."/>
            <person name="Turgeon B."/>
            <person name="Goodwin S."/>
            <person name="Spatafora J."/>
            <person name="Crous P."/>
            <person name="Grigoriev I."/>
        </authorList>
    </citation>
    <scope>NUCLEOTIDE SEQUENCE</scope>
    <source>
        <strain evidence="11">CBS 480.64</strain>
    </source>
</reference>
<evidence type="ECO:0000256" key="2">
    <source>
        <dbReference type="ARBA" id="ARBA00022670"/>
    </source>
</evidence>
<keyword evidence="4 9" id="KW-0378">Hydrolase</keyword>
<organism evidence="11 12">
    <name type="scientific">Piedraia hortae CBS 480.64</name>
    <dbReference type="NCBI Taxonomy" id="1314780"/>
    <lineage>
        <taxon>Eukaryota</taxon>
        <taxon>Fungi</taxon>
        <taxon>Dikarya</taxon>
        <taxon>Ascomycota</taxon>
        <taxon>Pezizomycotina</taxon>
        <taxon>Dothideomycetes</taxon>
        <taxon>Dothideomycetidae</taxon>
        <taxon>Capnodiales</taxon>
        <taxon>Piedraiaceae</taxon>
        <taxon>Piedraia</taxon>
    </lineage>
</organism>
<feature type="domain" description="Peptidase A1" evidence="10">
    <location>
        <begin position="85"/>
        <end position="391"/>
    </location>
</feature>
<name>A0A6A7CAL5_9PEZI</name>
<dbReference type="CDD" id="cd06097">
    <property type="entry name" value="Aspergillopepsin_like"/>
    <property type="match status" value="1"/>
</dbReference>
<dbReference type="FunFam" id="2.40.70.10:FF:000024">
    <property type="entry name" value="Endothiapepsin"/>
    <property type="match status" value="1"/>
</dbReference>
<proteinExistence type="inferred from homology"/>
<sequence>MVFAASALAAPAITNTLSNGIHVPQVEAGKRIKNGPAEVLKTYYKYHQYAKVDDDNKPPMLVRIAADALHNGSVAANPDDNESSYLCPVTVGNAKLHLNFDTGSSDLWVFSTLMPSSTTNGHGVYDVNQGGQQMQGSTWQISYADGSGASGLVYADKVQIGGATATRQAVEAATSISDSFAKSEHCDGLVGLAFSSINNIRPKQQKTFFDTIKDSLPQKLFTATLKHKAPGSYDFGYIDKSKYKGDIGYVPVDPSRGFWEFDAGAFSVGNGQLQGNIGKAIADTGTTLLYVPENVASAYYSQVNGASMDGSQGGYTFPCNTQLPPFNIQIGAKTITVPGNIINFATAGQGTCFGGIQPSQQQDLNIFGDIFLKAVYTVFDMTQGKPRLGFAQQA</sequence>
<protein>
    <submittedName>
        <fullName evidence="11">Aspartyl protease</fullName>
    </submittedName>
</protein>
<keyword evidence="5" id="KW-0325">Glycoprotein</keyword>
<dbReference type="PROSITE" id="PS51767">
    <property type="entry name" value="PEPTIDASE_A1"/>
    <property type="match status" value="1"/>
</dbReference>
<dbReference type="OrthoDB" id="2747330at2759"/>
<comment type="function">
    <text evidence="6">Secreted aspartic endopeptidase that allows assimilation of proteinaceous substrates. The scissile peptide bond is attacked by a nucleophilic water molecule activated by two aspartic residues in the active site. Shows a broad primary substrate specificity. Favors hydrophobic residues at the P1 and P1' positions.</text>
</comment>
<keyword evidence="12" id="KW-1185">Reference proteome</keyword>
<evidence type="ECO:0000256" key="5">
    <source>
        <dbReference type="ARBA" id="ARBA00023180"/>
    </source>
</evidence>